<evidence type="ECO:0008006" key="4">
    <source>
        <dbReference type="Google" id="ProtNLM"/>
    </source>
</evidence>
<feature type="transmembrane region" description="Helical" evidence="1">
    <location>
        <begin position="21"/>
        <end position="43"/>
    </location>
</feature>
<dbReference type="KEGG" id="mpof:MPOR_18950"/>
<keyword evidence="1" id="KW-0472">Membrane</keyword>
<evidence type="ECO:0000313" key="2">
    <source>
        <dbReference type="EMBL" id="BBX50869.1"/>
    </source>
</evidence>
<keyword evidence="1" id="KW-1133">Transmembrane helix</keyword>
<dbReference type="Proteomes" id="UP000466785">
    <property type="component" value="Chromosome"/>
</dbReference>
<organism evidence="2 3">
    <name type="scientific">Mycolicibacterium poriferae</name>
    <dbReference type="NCBI Taxonomy" id="39694"/>
    <lineage>
        <taxon>Bacteria</taxon>
        <taxon>Bacillati</taxon>
        <taxon>Actinomycetota</taxon>
        <taxon>Actinomycetes</taxon>
        <taxon>Mycobacteriales</taxon>
        <taxon>Mycobacteriaceae</taxon>
        <taxon>Mycolicibacterium</taxon>
    </lineage>
</organism>
<name>A0A6N4V8Y6_9MYCO</name>
<keyword evidence="3" id="KW-1185">Reference proteome</keyword>
<protein>
    <recommendedName>
        <fullName evidence="4">Transmembrane protein</fullName>
    </recommendedName>
</protein>
<evidence type="ECO:0000256" key="1">
    <source>
        <dbReference type="SAM" id="Phobius"/>
    </source>
</evidence>
<proteinExistence type="predicted"/>
<dbReference type="EMBL" id="AP022570">
    <property type="protein sequence ID" value="BBX50869.1"/>
    <property type="molecule type" value="Genomic_DNA"/>
</dbReference>
<gene>
    <name evidence="2" type="ORF">MPOR_18950</name>
</gene>
<keyword evidence="1" id="KW-0812">Transmembrane</keyword>
<evidence type="ECO:0000313" key="3">
    <source>
        <dbReference type="Proteomes" id="UP000466785"/>
    </source>
</evidence>
<dbReference type="RefSeq" id="WP_152516096.1">
    <property type="nucleotide sequence ID" value="NZ_AP022570.1"/>
</dbReference>
<reference evidence="2 3" key="1">
    <citation type="journal article" date="2019" name="Emerg. Microbes Infect.">
        <title>Comprehensive subspecies identification of 175 nontuberculous mycobacteria species based on 7547 genomic profiles.</title>
        <authorList>
            <person name="Matsumoto Y."/>
            <person name="Kinjo T."/>
            <person name="Motooka D."/>
            <person name="Nabeya D."/>
            <person name="Jung N."/>
            <person name="Uechi K."/>
            <person name="Horii T."/>
            <person name="Iida T."/>
            <person name="Fujita J."/>
            <person name="Nakamura S."/>
        </authorList>
    </citation>
    <scope>NUCLEOTIDE SEQUENCE [LARGE SCALE GENOMIC DNA]</scope>
    <source>
        <strain evidence="2 3">JCM 12603</strain>
    </source>
</reference>
<accession>A0A6N4V8Y6</accession>
<feature type="transmembrane region" description="Helical" evidence="1">
    <location>
        <begin position="63"/>
        <end position="81"/>
    </location>
</feature>
<dbReference type="AlphaFoldDB" id="A0A6N4V8Y6"/>
<feature type="transmembrane region" description="Helical" evidence="1">
    <location>
        <begin position="93"/>
        <end position="115"/>
    </location>
</feature>
<sequence length="116" mass="12124">MTDMSQHGHRSIDGDTGVRDALRTGLGFAAAGLVFFVLAGLWLGTCTGAVADPLACGVPQRTALTLGAPVILAAGGVFSLARLMRVRRDEFAWWAWLGAAWLLLALATLGLFGAAR</sequence>